<feature type="domain" description="PpiC" evidence="8">
    <location>
        <begin position="178"/>
        <end position="280"/>
    </location>
</feature>
<evidence type="ECO:0000256" key="6">
    <source>
        <dbReference type="PROSITE-ProRule" id="PRU00278"/>
    </source>
</evidence>
<evidence type="ECO:0000256" key="5">
    <source>
        <dbReference type="ARBA" id="ARBA00023235"/>
    </source>
</evidence>
<feature type="chain" id="PRO_5019248207" evidence="7">
    <location>
        <begin position="30"/>
        <end position="335"/>
    </location>
</feature>
<keyword evidence="3 6" id="KW-0697">Rotamase</keyword>
<proteinExistence type="predicted"/>
<evidence type="ECO:0000256" key="4">
    <source>
        <dbReference type="ARBA" id="ARBA00023186"/>
    </source>
</evidence>
<dbReference type="InterPro" id="IPR000297">
    <property type="entry name" value="PPIase_PpiC"/>
</dbReference>
<evidence type="ECO:0000256" key="2">
    <source>
        <dbReference type="ARBA" id="ARBA00022764"/>
    </source>
</evidence>
<evidence type="ECO:0000256" key="1">
    <source>
        <dbReference type="ARBA" id="ARBA00022729"/>
    </source>
</evidence>
<dbReference type="Proteomes" id="UP000281975">
    <property type="component" value="Unassembled WGS sequence"/>
</dbReference>
<keyword evidence="4" id="KW-0143">Chaperone</keyword>
<protein>
    <submittedName>
        <fullName evidence="9">Peptidyl-prolyl cis-trans isomerase SurA</fullName>
    </submittedName>
</protein>
<evidence type="ECO:0000259" key="8">
    <source>
        <dbReference type="PROSITE" id="PS50198"/>
    </source>
</evidence>
<evidence type="ECO:0000313" key="9">
    <source>
        <dbReference type="EMBL" id="RKR06597.1"/>
    </source>
</evidence>
<keyword evidence="10" id="KW-1185">Reference proteome</keyword>
<organism evidence="9 10">
    <name type="scientific">Kushneria sinocarnis</name>
    <dbReference type="NCBI Taxonomy" id="595502"/>
    <lineage>
        <taxon>Bacteria</taxon>
        <taxon>Pseudomonadati</taxon>
        <taxon>Pseudomonadota</taxon>
        <taxon>Gammaproteobacteria</taxon>
        <taxon>Oceanospirillales</taxon>
        <taxon>Halomonadaceae</taxon>
        <taxon>Kushneria</taxon>
    </lineage>
</organism>
<dbReference type="PANTHER" id="PTHR47637">
    <property type="entry name" value="CHAPERONE SURA"/>
    <property type="match status" value="1"/>
</dbReference>
<evidence type="ECO:0000256" key="3">
    <source>
        <dbReference type="ARBA" id="ARBA00023110"/>
    </source>
</evidence>
<dbReference type="InterPro" id="IPR050280">
    <property type="entry name" value="OMP_Chaperone_SurA"/>
</dbReference>
<dbReference type="RefSeq" id="WP_245977630.1">
    <property type="nucleotide sequence ID" value="NZ_RBIN01000002.1"/>
</dbReference>
<dbReference type="InterPro" id="IPR027304">
    <property type="entry name" value="Trigger_fact/SurA_dom_sf"/>
</dbReference>
<dbReference type="Gene3D" id="1.10.4030.10">
    <property type="entry name" value="Porin chaperone SurA, peptide-binding domain"/>
    <property type="match status" value="1"/>
</dbReference>
<dbReference type="InterPro" id="IPR015391">
    <property type="entry name" value="SurA_N"/>
</dbReference>
<dbReference type="Pfam" id="PF09312">
    <property type="entry name" value="SurA_N"/>
    <property type="match status" value="1"/>
</dbReference>
<dbReference type="PROSITE" id="PS50198">
    <property type="entry name" value="PPIC_PPIASE_2"/>
    <property type="match status" value="1"/>
</dbReference>
<dbReference type="InterPro" id="IPR046357">
    <property type="entry name" value="PPIase_dom_sf"/>
</dbReference>
<name>A0A420WZ88_9GAMM</name>
<dbReference type="AlphaFoldDB" id="A0A420WZ88"/>
<dbReference type="SUPFAM" id="SSF54534">
    <property type="entry name" value="FKBP-like"/>
    <property type="match status" value="1"/>
</dbReference>
<keyword evidence="2" id="KW-0574">Periplasm</keyword>
<dbReference type="EMBL" id="RBIN01000002">
    <property type="protein sequence ID" value="RKR06597.1"/>
    <property type="molecule type" value="Genomic_DNA"/>
</dbReference>
<reference evidence="9 10" key="1">
    <citation type="submission" date="2018-10" db="EMBL/GenBank/DDBJ databases">
        <title>Genomic Encyclopedia of Type Strains, Phase IV (KMG-IV): sequencing the most valuable type-strain genomes for metagenomic binning, comparative biology and taxonomic classification.</title>
        <authorList>
            <person name="Goeker M."/>
        </authorList>
    </citation>
    <scope>NUCLEOTIDE SEQUENCE [LARGE SCALE GENOMIC DNA]</scope>
    <source>
        <strain evidence="9 10">DSM 23229</strain>
    </source>
</reference>
<dbReference type="SUPFAM" id="SSF109998">
    <property type="entry name" value="Triger factor/SurA peptide-binding domain-like"/>
    <property type="match status" value="1"/>
</dbReference>
<evidence type="ECO:0000313" key="10">
    <source>
        <dbReference type="Proteomes" id="UP000281975"/>
    </source>
</evidence>
<comment type="caution">
    <text evidence="9">The sequence shown here is derived from an EMBL/GenBank/DDBJ whole genome shotgun (WGS) entry which is preliminary data.</text>
</comment>
<sequence>MKAGNLRNPRLAPLLALVMALVLAPLAHAEVQPLSQIVAVVNDDAIMSTELDDRVRQVRSQLQSRDVPLPDESELRRQVLQRMITEQIELQMAERANLSVGDTQLNRALRSIAQNNDMTLDQFSQQLQQQELSLGDVREQVRRELLINQVQQHEVAGQVNISDREVDQYLQNAGANANVQYHLGHILIAVPEAPTPQQAQAAQQKARQLRERIASGDADFQQVAASQSDGSHALDGGDLGWRSGAELPTVFSDVVPEMSVGDISQPIRSPSGYHLVRLIDQRGGGSADQQREQVRRRLFERKVNDRLEAWTQEIRASAYIDNRLENSDSSGGSAQ</sequence>
<accession>A0A420WZ88</accession>
<dbReference type="GO" id="GO:0003755">
    <property type="term" value="F:peptidyl-prolyl cis-trans isomerase activity"/>
    <property type="evidence" value="ECO:0007669"/>
    <property type="project" value="UniProtKB-KW"/>
</dbReference>
<evidence type="ECO:0000256" key="7">
    <source>
        <dbReference type="SAM" id="SignalP"/>
    </source>
</evidence>
<keyword evidence="5 6" id="KW-0413">Isomerase</keyword>
<keyword evidence="1 7" id="KW-0732">Signal</keyword>
<feature type="signal peptide" evidence="7">
    <location>
        <begin position="1"/>
        <end position="29"/>
    </location>
</feature>
<dbReference type="Pfam" id="PF00639">
    <property type="entry name" value="Rotamase"/>
    <property type="match status" value="1"/>
</dbReference>
<dbReference type="PANTHER" id="PTHR47637:SF1">
    <property type="entry name" value="CHAPERONE SURA"/>
    <property type="match status" value="1"/>
</dbReference>
<dbReference type="Gene3D" id="3.10.50.40">
    <property type="match status" value="1"/>
</dbReference>
<gene>
    <name evidence="9" type="ORF">C7446_0578</name>
</gene>